<dbReference type="RefSeq" id="WP_021726963.1">
    <property type="nucleotide sequence ID" value="NZ_AWEZ01000064.1"/>
</dbReference>
<protein>
    <submittedName>
        <fullName evidence="4">PF12158 family protein</fullName>
    </submittedName>
</protein>
<reference evidence="4 5" key="1">
    <citation type="submission" date="2013-08" db="EMBL/GenBank/DDBJ databases">
        <authorList>
            <person name="Durkin A.S."/>
            <person name="Haft D.R."/>
            <person name="McCorrison J."/>
            <person name="Torralba M."/>
            <person name="Gillis M."/>
            <person name="Haft D.H."/>
            <person name="Methe B."/>
            <person name="Sutton G."/>
            <person name="Nelson K.E."/>
        </authorList>
    </citation>
    <scope>NUCLEOTIDE SEQUENCE [LARGE SCALE GENOMIC DNA]</scope>
    <source>
        <strain evidence="4 5">F0195</strain>
    </source>
</reference>
<evidence type="ECO:0000256" key="2">
    <source>
        <dbReference type="SAM" id="Phobius"/>
    </source>
</evidence>
<dbReference type="OrthoDB" id="2048079at2"/>
<keyword evidence="2" id="KW-0812">Transmembrane</keyword>
<feature type="compositionally biased region" description="Low complexity" evidence="1">
    <location>
        <begin position="221"/>
        <end position="247"/>
    </location>
</feature>
<proteinExistence type="predicted"/>
<evidence type="ECO:0000313" key="5">
    <source>
        <dbReference type="Proteomes" id="UP000016638"/>
    </source>
</evidence>
<feature type="region of interest" description="Disordered" evidence="1">
    <location>
        <begin position="186"/>
        <end position="254"/>
    </location>
</feature>
<accession>U2T0C4</accession>
<name>U2T0C4_9ACTN</name>
<dbReference type="Pfam" id="PF12158">
    <property type="entry name" value="DUF3592"/>
    <property type="match status" value="1"/>
</dbReference>
<evidence type="ECO:0000259" key="3">
    <source>
        <dbReference type="Pfam" id="PF12158"/>
    </source>
</evidence>
<feature type="transmembrane region" description="Helical" evidence="2">
    <location>
        <begin position="121"/>
        <end position="143"/>
    </location>
</feature>
<organism evidence="4 5">
    <name type="scientific">Olsenella profusa F0195</name>
    <dbReference type="NCBI Taxonomy" id="1125712"/>
    <lineage>
        <taxon>Bacteria</taxon>
        <taxon>Bacillati</taxon>
        <taxon>Actinomycetota</taxon>
        <taxon>Coriobacteriia</taxon>
        <taxon>Coriobacteriales</taxon>
        <taxon>Atopobiaceae</taxon>
        <taxon>Olsenella</taxon>
    </lineage>
</organism>
<sequence>MFAKKVCRLLGVIFSVIGAIVLAAGIFLYVRSQRDFAAGEKVMATIDSVYTYDSYNHSGSRTTRETRSNVYVSYEYKGQEYDHIMLPYTSLDMYEGQQVELLINPDNPGEVIPTWGLMFPLVMPGAIGGVFLAVGVVLLVIVFRRGASWERSEKELNQSVDQMLHQGCAQMGSQPLSGGQVITTTTTTTTHTSDGREVRREVTTTSTTNPASPIPSEAAVTPSTALPSDDSSSPTSPSEGPTSNPPTLGWGDSL</sequence>
<evidence type="ECO:0000256" key="1">
    <source>
        <dbReference type="SAM" id="MobiDB-lite"/>
    </source>
</evidence>
<dbReference type="PATRIC" id="fig|1125712.3.peg.2112"/>
<gene>
    <name evidence="4" type="ORF">HMPREF1316_1346</name>
</gene>
<dbReference type="EMBL" id="AWEZ01000064">
    <property type="protein sequence ID" value="ERL06509.1"/>
    <property type="molecule type" value="Genomic_DNA"/>
</dbReference>
<keyword evidence="2" id="KW-1133">Transmembrane helix</keyword>
<keyword evidence="2" id="KW-0472">Membrane</keyword>
<evidence type="ECO:0000313" key="4">
    <source>
        <dbReference type="EMBL" id="ERL06509.1"/>
    </source>
</evidence>
<dbReference type="InterPro" id="IPR021994">
    <property type="entry name" value="DUF3592"/>
</dbReference>
<feature type="transmembrane region" description="Helical" evidence="2">
    <location>
        <begin position="9"/>
        <end position="30"/>
    </location>
</feature>
<comment type="caution">
    <text evidence="4">The sequence shown here is derived from an EMBL/GenBank/DDBJ whole genome shotgun (WGS) entry which is preliminary data.</text>
</comment>
<feature type="domain" description="DUF3592" evidence="3">
    <location>
        <begin position="57"/>
        <end position="111"/>
    </location>
</feature>
<dbReference type="AlphaFoldDB" id="U2T0C4"/>
<dbReference type="Proteomes" id="UP000016638">
    <property type="component" value="Unassembled WGS sequence"/>
</dbReference>
<feature type="compositionally biased region" description="Basic and acidic residues" evidence="1">
    <location>
        <begin position="193"/>
        <end position="202"/>
    </location>
</feature>
<keyword evidence="5" id="KW-1185">Reference proteome</keyword>